<keyword evidence="1" id="KW-1003">Cell membrane</keyword>
<dbReference type="EMBL" id="UINC01138295">
    <property type="protein sequence ID" value="SVD24156.1"/>
    <property type="molecule type" value="Genomic_DNA"/>
</dbReference>
<gene>
    <name evidence="5" type="ORF">METZ01_LOCUS377010</name>
</gene>
<reference evidence="5" key="1">
    <citation type="submission" date="2018-05" db="EMBL/GenBank/DDBJ databases">
        <authorList>
            <person name="Lanie J.A."/>
            <person name="Ng W.-L."/>
            <person name="Kazmierczak K.M."/>
            <person name="Andrzejewski T.M."/>
            <person name="Davidsen T.M."/>
            <person name="Wayne K.J."/>
            <person name="Tettelin H."/>
            <person name="Glass J.I."/>
            <person name="Rusch D."/>
            <person name="Podicherti R."/>
            <person name="Tsui H.-C.T."/>
            <person name="Winkler M.E."/>
        </authorList>
    </citation>
    <scope>NUCLEOTIDE SEQUENCE</scope>
</reference>
<proteinExistence type="predicted"/>
<name>A0A382TPZ4_9ZZZZ</name>
<dbReference type="AlphaFoldDB" id="A0A382TPZ4"/>
<sequence length="73" mass="7947">MAVAKEQEMKALVGEMQAEVVKAEAEVPLALADAFRQGNLGVMDFVRYKNIEADTEMRTSIAGPDDTNETSVD</sequence>
<protein>
    <submittedName>
        <fullName evidence="5">Uncharacterized protein</fullName>
    </submittedName>
</protein>
<dbReference type="Pfam" id="PF12127">
    <property type="entry name" value="FloA"/>
    <property type="match status" value="1"/>
</dbReference>
<evidence type="ECO:0000313" key="5">
    <source>
        <dbReference type="EMBL" id="SVD24156.1"/>
    </source>
</evidence>
<dbReference type="InterPro" id="IPR022853">
    <property type="entry name" value="FloA"/>
</dbReference>
<keyword evidence="3" id="KW-1133">Transmembrane helix</keyword>
<keyword evidence="4" id="KW-0472">Membrane</keyword>
<accession>A0A382TPZ4</accession>
<evidence type="ECO:0000256" key="2">
    <source>
        <dbReference type="ARBA" id="ARBA00022692"/>
    </source>
</evidence>
<evidence type="ECO:0000256" key="3">
    <source>
        <dbReference type="ARBA" id="ARBA00022989"/>
    </source>
</evidence>
<keyword evidence="2" id="KW-0812">Transmembrane</keyword>
<evidence type="ECO:0000256" key="1">
    <source>
        <dbReference type="ARBA" id="ARBA00022475"/>
    </source>
</evidence>
<organism evidence="5">
    <name type="scientific">marine metagenome</name>
    <dbReference type="NCBI Taxonomy" id="408172"/>
    <lineage>
        <taxon>unclassified sequences</taxon>
        <taxon>metagenomes</taxon>
        <taxon>ecological metagenomes</taxon>
    </lineage>
</organism>
<evidence type="ECO:0000256" key="4">
    <source>
        <dbReference type="ARBA" id="ARBA00023136"/>
    </source>
</evidence>